<gene>
    <name evidence="1" type="ORF">NG792_23375</name>
</gene>
<reference evidence="1 2" key="1">
    <citation type="journal article" date="2022" name="Front. Microbiol.">
        <title>High genomic differentiation and limited gene flow indicate recent cryptic speciation within the genus Laspinema (cyanobacteria).</title>
        <authorList>
            <person name="Stanojkovic A."/>
            <person name="Skoupy S."/>
            <person name="Skaloud P."/>
            <person name="Dvorak P."/>
        </authorList>
    </citation>
    <scope>NUCLEOTIDE SEQUENCE [LARGE SCALE GENOMIC DNA]</scope>
    <source>
        <strain evidence="1 2">D3b</strain>
    </source>
</reference>
<protein>
    <submittedName>
        <fullName evidence="1">Uncharacterized protein</fullName>
    </submittedName>
</protein>
<accession>A0ABT2NDX9</accession>
<name>A0ABT2NDX9_9CYAN</name>
<dbReference type="EMBL" id="JAMXFA010000042">
    <property type="protein sequence ID" value="MCT7980671.1"/>
    <property type="molecule type" value="Genomic_DNA"/>
</dbReference>
<proteinExistence type="predicted"/>
<evidence type="ECO:0000313" key="2">
    <source>
        <dbReference type="Proteomes" id="UP001525961"/>
    </source>
</evidence>
<dbReference type="Proteomes" id="UP001525961">
    <property type="component" value="Unassembled WGS sequence"/>
</dbReference>
<comment type="caution">
    <text evidence="1">The sequence shown here is derived from an EMBL/GenBank/DDBJ whole genome shotgun (WGS) entry which is preliminary data.</text>
</comment>
<evidence type="ECO:0000313" key="1">
    <source>
        <dbReference type="EMBL" id="MCT7980671.1"/>
    </source>
</evidence>
<organism evidence="1 2">
    <name type="scientific">Laspinema olomoucense D3b</name>
    <dbReference type="NCBI Taxonomy" id="2953688"/>
    <lineage>
        <taxon>Bacteria</taxon>
        <taxon>Bacillati</taxon>
        <taxon>Cyanobacteriota</taxon>
        <taxon>Cyanophyceae</taxon>
        <taxon>Oscillatoriophycideae</taxon>
        <taxon>Oscillatoriales</taxon>
        <taxon>Laspinemataceae</taxon>
        <taxon>Laspinema</taxon>
        <taxon>Laspinema olomoucense</taxon>
    </lineage>
</organism>
<keyword evidence="2" id="KW-1185">Reference proteome</keyword>
<sequence length="78" mass="8706">MINRSGEELITTQLFQSVDMTRVGFGRMGTPGQIDQLWQHFEENGEMEAIAPEQEHDNPPLISPAGRVPASVENWGLI</sequence>